<dbReference type="Pfam" id="PF05699">
    <property type="entry name" value="Dimer_Tnp_hAT"/>
    <property type="match status" value="1"/>
</dbReference>
<dbReference type="Proteomes" id="UP000789405">
    <property type="component" value="Unassembled WGS sequence"/>
</dbReference>
<dbReference type="InterPro" id="IPR008906">
    <property type="entry name" value="HATC_C_dom"/>
</dbReference>
<reference evidence="2" key="1">
    <citation type="submission" date="2021-06" db="EMBL/GenBank/DDBJ databases">
        <authorList>
            <person name="Kallberg Y."/>
            <person name="Tangrot J."/>
            <person name="Rosling A."/>
        </authorList>
    </citation>
    <scope>NUCLEOTIDE SEQUENCE</scope>
    <source>
        <strain evidence="2">MA453B</strain>
    </source>
</reference>
<dbReference type="OrthoDB" id="2409718at2759"/>
<evidence type="ECO:0000259" key="1">
    <source>
        <dbReference type="Pfam" id="PF05699"/>
    </source>
</evidence>
<accession>A0A9N9K843</accession>
<gene>
    <name evidence="2" type="ORF">DERYTH_LOCUS26190</name>
</gene>
<keyword evidence="3" id="KW-1185">Reference proteome</keyword>
<feature type="domain" description="HAT C-terminal dimerisation" evidence="1">
    <location>
        <begin position="4"/>
        <end position="43"/>
    </location>
</feature>
<sequence length="46" mass="5279">PVEEDTDPLDWWKANKRTYSILSKLASDYLSVQATSIACERVFFLA</sequence>
<dbReference type="AlphaFoldDB" id="A0A9N9K843"/>
<evidence type="ECO:0000313" key="2">
    <source>
        <dbReference type="EMBL" id="CAG8815923.1"/>
    </source>
</evidence>
<dbReference type="InterPro" id="IPR012337">
    <property type="entry name" value="RNaseH-like_sf"/>
</dbReference>
<feature type="non-terminal residue" evidence="2">
    <location>
        <position position="1"/>
    </location>
</feature>
<feature type="non-terminal residue" evidence="2">
    <location>
        <position position="46"/>
    </location>
</feature>
<dbReference type="GO" id="GO:0046983">
    <property type="term" value="F:protein dimerization activity"/>
    <property type="evidence" value="ECO:0007669"/>
    <property type="project" value="InterPro"/>
</dbReference>
<evidence type="ECO:0000313" key="3">
    <source>
        <dbReference type="Proteomes" id="UP000789405"/>
    </source>
</evidence>
<dbReference type="EMBL" id="CAJVPY010053221">
    <property type="protein sequence ID" value="CAG8815923.1"/>
    <property type="molecule type" value="Genomic_DNA"/>
</dbReference>
<comment type="caution">
    <text evidence="2">The sequence shown here is derived from an EMBL/GenBank/DDBJ whole genome shotgun (WGS) entry which is preliminary data.</text>
</comment>
<organism evidence="2 3">
    <name type="scientific">Dentiscutata erythropus</name>
    <dbReference type="NCBI Taxonomy" id="1348616"/>
    <lineage>
        <taxon>Eukaryota</taxon>
        <taxon>Fungi</taxon>
        <taxon>Fungi incertae sedis</taxon>
        <taxon>Mucoromycota</taxon>
        <taxon>Glomeromycotina</taxon>
        <taxon>Glomeromycetes</taxon>
        <taxon>Diversisporales</taxon>
        <taxon>Gigasporaceae</taxon>
        <taxon>Dentiscutata</taxon>
    </lineage>
</organism>
<dbReference type="SUPFAM" id="SSF53098">
    <property type="entry name" value="Ribonuclease H-like"/>
    <property type="match status" value="1"/>
</dbReference>
<protein>
    <submittedName>
        <fullName evidence="2">28248_t:CDS:1</fullName>
    </submittedName>
</protein>
<proteinExistence type="predicted"/>
<name>A0A9N9K843_9GLOM</name>